<dbReference type="GO" id="GO:0009435">
    <property type="term" value="P:NAD+ biosynthetic process"/>
    <property type="evidence" value="ECO:0007669"/>
    <property type="project" value="UniProtKB-UniRule"/>
</dbReference>
<dbReference type="HAMAP" id="MF_00244">
    <property type="entry name" value="NaMN_adenylyltr"/>
    <property type="match status" value="1"/>
</dbReference>
<dbReference type="AlphaFoldDB" id="A0A935K400"/>
<dbReference type="NCBIfam" id="TIGR00125">
    <property type="entry name" value="cyt_tran_rel"/>
    <property type="match status" value="1"/>
</dbReference>
<dbReference type="InterPro" id="IPR014729">
    <property type="entry name" value="Rossmann-like_a/b/a_fold"/>
</dbReference>
<keyword evidence="8 11" id="KW-0067">ATP-binding</keyword>
<comment type="pathway">
    <text evidence="2 11">Cofactor biosynthesis; NAD(+) biosynthesis; deamido-NAD(+) from nicotinate D-ribonucleotide: step 1/1.</text>
</comment>
<dbReference type="InterPro" id="IPR005248">
    <property type="entry name" value="NadD/NMNAT"/>
</dbReference>
<evidence type="ECO:0000256" key="7">
    <source>
        <dbReference type="ARBA" id="ARBA00022741"/>
    </source>
</evidence>
<keyword evidence="7 11" id="KW-0547">Nucleotide-binding</keyword>
<comment type="caution">
    <text evidence="13">The sequence shown here is derived from an EMBL/GenBank/DDBJ whole genome shotgun (WGS) entry which is preliminary data.</text>
</comment>
<evidence type="ECO:0000256" key="6">
    <source>
        <dbReference type="ARBA" id="ARBA00022695"/>
    </source>
</evidence>
<evidence type="ECO:0000259" key="12">
    <source>
        <dbReference type="Pfam" id="PF01467"/>
    </source>
</evidence>
<organism evidence="13 14">
    <name type="scientific">Candidatus Dechloromonas phosphorivorans</name>
    <dbReference type="NCBI Taxonomy" id="2899244"/>
    <lineage>
        <taxon>Bacteria</taxon>
        <taxon>Pseudomonadati</taxon>
        <taxon>Pseudomonadota</taxon>
        <taxon>Betaproteobacteria</taxon>
        <taxon>Rhodocyclales</taxon>
        <taxon>Azonexaceae</taxon>
        <taxon>Dechloromonas</taxon>
    </lineage>
</organism>
<evidence type="ECO:0000256" key="4">
    <source>
        <dbReference type="ARBA" id="ARBA00022642"/>
    </source>
</evidence>
<name>A0A935K400_9RHOO</name>
<evidence type="ECO:0000313" key="14">
    <source>
        <dbReference type="Proteomes" id="UP000739411"/>
    </source>
</evidence>
<protein>
    <recommendedName>
        <fullName evidence="11">Probable nicotinate-nucleotide adenylyltransferase</fullName>
        <ecNumber evidence="11">2.7.7.18</ecNumber>
    </recommendedName>
    <alternativeName>
        <fullName evidence="11">Deamido-NAD(+) diphosphorylase</fullName>
    </alternativeName>
    <alternativeName>
        <fullName evidence="11">Deamido-NAD(+) pyrophosphorylase</fullName>
    </alternativeName>
    <alternativeName>
        <fullName evidence="11">Nicotinate mononucleotide adenylyltransferase</fullName>
        <shortName evidence="11">NaMN adenylyltransferase</shortName>
    </alternativeName>
</protein>
<dbReference type="NCBIfam" id="NF000840">
    <property type="entry name" value="PRK00071.1-3"/>
    <property type="match status" value="1"/>
</dbReference>
<dbReference type="NCBIfam" id="NF000839">
    <property type="entry name" value="PRK00071.1-1"/>
    <property type="match status" value="1"/>
</dbReference>
<dbReference type="GO" id="GO:0004515">
    <property type="term" value="F:nicotinate-nucleotide adenylyltransferase activity"/>
    <property type="evidence" value="ECO:0007669"/>
    <property type="project" value="UniProtKB-UniRule"/>
</dbReference>
<evidence type="ECO:0000256" key="2">
    <source>
        <dbReference type="ARBA" id="ARBA00005019"/>
    </source>
</evidence>
<dbReference type="SUPFAM" id="SSF52374">
    <property type="entry name" value="Nucleotidylyl transferase"/>
    <property type="match status" value="1"/>
</dbReference>
<dbReference type="Pfam" id="PF01467">
    <property type="entry name" value="CTP_transf_like"/>
    <property type="match status" value="1"/>
</dbReference>
<comment type="function">
    <text evidence="1 11">Catalyzes the reversible adenylation of nicotinate mononucleotide (NaMN) to nicotinic acid adenine dinucleotide (NaAD).</text>
</comment>
<evidence type="ECO:0000256" key="11">
    <source>
        <dbReference type="HAMAP-Rule" id="MF_00244"/>
    </source>
</evidence>
<dbReference type="PANTHER" id="PTHR39321:SF3">
    <property type="entry name" value="PHOSPHOPANTETHEINE ADENYLYLTRANSFERASE"/>
    <property type="match status" value="1"/>
</dbReference>
<reference evidence="13 14" key="1">
    <citation type="submission" date="2020-10" db="EMBL/GenBank/DDBJ databases">
        <title>Connecting structure to function with the recovery of over 1000 high-quality activated sludge metagenome-assembled genomes encoding full-length rRNA genes using long-read sequencing.</title>
        <authorList>
            <person name="Singleton C.M."/>
            <person name="Petriglieri F."/>
            <person name="Kristensen J.M."/>
            <person name="Kirkegaard R.H."/>
            <person name="Michaelsen T.Y."/>
            <person name="Andersen M.H."/>
            <person name="Karst S.M."/>
            <person name="Dueholm M.S."/>
            <person name="Nielsen P.H."/>
            <person name="Albertsen M."/>
        </authorList>
    </citation>
    <scope>NUCLEOTIDE SEQUENCE [LARGE SCALE GENOMIC DNA]</scope>
    <source>
        <strain evidence="13">EsbW_18-Q3-R4-48_BATAC.463</strain>
    </source>
</reference>
<proteinExistence type="inferred from homology"/>
<dbReference type="EC" id="2.7.7.18" evidence="11"/>
<keyword evidence="5 11" id="KW-0808">Transferase</keyword>
<comment type="similarity">
    <text evidence="3 11">Belongs to the NadD family.</text>
</comment>
<evidence type="ECO:0000256" key="3">
    <source>
        <dbReference type="ARBA" id="ARBA00009014"/>
    </source>
</evidence>
<dbReference type="CDD" id="cd02165">
    <property type="entry name" value="NMNAT"/>
    <property type="match status" value="1"/>
</dbReference>
<dbReference type="InterPro" id="IPR004821">
    <property type="entry name" value="Cyt_trans-like"/>
</dbReference>
<evidence type="ECO:0000256" key="1">
    <source>
        <dbReference type="ARBA" id="ARBA00002324"/>
    </source>
</evidence>
<evidence type="ECO:0000256" key="10">
    <source>
        <dbReference type="ARBA" id="ARBA00048721"/>
    </source>
</evidence>
<keyword evidence="9 11" id="KW-0520">NAD</keyword>
<gene>
    <name evidence="11 13" type="primary">nadD</name>
    <name evidence="13" type="ORF">IPJ38_13350</name>
</gene>
<keyword evidence="4 11" id="KW-0662">Pyridine nucleotide biosynthesis</keyword>
<comment type="catalytic activity">
    <reaction evidence="10 11">
        <text>nicotinate beta-D-ribonucleotide + ATP + H(+) = deamido-NAD(+) + diphosphate</text>
        <dbReference type="Rhea" id="RHEA:22860"/>
        <dbReference type="ChEBI" id="CHEBI:15378"/>
        <dbReference type="ChEBI" id="CHEBI:30616"/>
        <dbReference type="ChEBI" id="CHEBI:33019"/>
        <dbReference type="ChEBI" id="CHEBI:57502"/>
        <dbReference type="ChEBI" id="CHEBI:58437"/>
        <dbReference type="EC" id="2.7.7.18"/>
    </reaction>
</comment>
<keyword evidence="6 11" id="KW-0548">Nucleotidyltransferase</keyword>
<feature type="domain" description="Cytidyltransferase-like" evidence="12">
    <location>
        <begin position="23"/>
        <end position="204"/>
    </location>
</feature>
<dbReference type="Gene3D" id="3.40.50.620">
    <property type="entry name" value="HUPs"/>
    <property type="match status" value="1"/>
</dbReference>
<dbReference type="EMBL" id="JADJMS010000028">
    <property type="protein sequence ID" value="MBK7415948.1"/>
    <property type="molecule type" value="Genomic_DNA"/>
</dbReference>
<evidence type="ECO:0000256" key="9">
    <source>
        <dbReference type="ARBA" id="ARBA00023027"/>
    </source>
</evidence>
<dbReference type="PANTHER" id="PTHR39321">
    <property type="entry name" value="NICOTINATE-NUCLEOTIDE ADENYLYLTRANSFERASE-RELATED"/>
    <property type="match status" value="1"/>
</dbReference>
<evidence type="ECO:0000256" key="8">
    <source>
        <dbReference type="ARBA" id="ARBA00022840"/>
    </source>
</evidence>
<evidence type="ECO:0000313" key="13">
    <source>
        <dbReference type="EMBL" id="MBK7415948.1"/>
    </source>
</evidence>
<dbReference type="NCBIfam" id="TIGR00482">
    <property type="entry name" value="nicotinate (nicotinamide) nucleotide adenylyltransferase"/>
    <property type="match status" value="1"/>
</dbReference>
<dbReference type="GO" id="GO:0005524">
    <property type="term" value="F:ATP binding"/>
    <property type="evidence" value="ECO:0007669"/>
    <property type="project" value="UniProtKB-KW"/>
</dbReference>
<sequence length="233" mass="25544">MPVSTPVIATFLAFPKLSDVLGLFGGTFDPIHFGHLRLAEEAISHLGLSSVRWIPAGQPPHRGTPQVTPQHRLAMVLRSTAKNPQFSVDPAEVEAERASYTVETLERLRNELGMTQPLVLLVGADAFAGLSTWHRWRELFALAHIAISHRPGFPVELSSLPHELATEFSDRHQADASCLGEAAAGSIVTFAMTQLAISATQIRKLLANGKSARYLLPDTVLDYIQLHQLYRNA</sequence>
<dbReference type="Proteomes" id="UP000739411">
    <property type="component" value="Unassembled WGS sequence"/>
</dbReference>
<accession>A0A935K400</accession>
<evidence type="ECO:0000256" key="5">
    <source>
        <dbReference type="ARBA" id="ARBA00022679"/>
    </source>
</evidence>